<proteinExistence type="predicted"/>
<feature type="region of interest" description="Disordered" evidence="1">
    <location>
        <begin position="71"/>
        <end position="94"/>
    </location>
</feature>
<dbReference type="AlphaFoldDB" id="A0A9W6WKT5"/>
<reference evidence="2" key="1">
    <citation type="submission" date="2023-04" db="EMBL/GenBank/DDBJ databases">
        <title>Phytophthora lilii NBRC 32176.</title>
        <authorList>
            <person name="Ichikawa N."/>
            <person name="Sato H."/>
            <person name="Tonouchi N."/>
        </authorList>
    </citation>
    <scope>NUCLEOTIDE SEQUENCE</scope>
    <source>
        <strain evidence="2">NBRC 32176</strain>
    </source>
</reference>
<keyword evidence="3" id="KW-1185">Reference proteome</keyword>
<comment type="caution">
    <text evidence="2">The sequence shown here is derived from an EMBL/GenBank/DDBJ whole genome shotgun (WGS) entry which is preliminary data.</text>
</comment>
<gene>
    <name evidence="2" type="ORF">Plil01_000626800</name>
</gene>
<dbReference type="OrthoDB" id="2017782at2759"/>
<dbReference type="Proteomes" id="UP001165083">
    <property type="component" value="Unassembled WGS sequence"/>
</dbReference>
<evidence type="ECO:0000313" key="2">
    <source>
        <dbReference type="EMBL" id="GMF17222.1"/>
    </source>
</evidence>
<evidence type="ECO:0000256" key="1">
    <source>
        <dbReference type="SAM" id="MobiDB-lite"/>
    </source>
</evidence>
<sequence length="291" mass="32334">MMPRTSSRGGSKITQALIEEGVEEEESEVAAQIMPGKQQEPVIQNSDTMTVKVVQPVNHIVRPRQHFIRRSSSAVERVSLPPPPEEKKDGGDKSLRPRFLQERSATIVHITPPAADPSRAPRSKASAFLLGVLAKARGPGSESRRSSLEPLKPDVTNTLHYVPPQGVERGMPLRMVGRNSRRFGCQLSIGPSSDLFEKGIPEGARKRRVSASQEHIAAVIRALQASKQQVHQQLDILHSILRFINAYERDDEGKRPILKEMVDVGIIPELAGIMREFRFHTALQVWFGCSI</sequence>
<feature type="compositionally biased region" description="Basic and acidic residues" evidence="1">
    <location>
        <begin position="84"/>
        <end position="94"/>
    </location>
</feature>
<protein>
    <submittedName>
        <fullName evidence="2">Unnamed protein product</fullName>
    </submittedName>
</protein>
<evidence type="ECO:0000313" key="3">
    <source>
        <dbReference type="Proteomes" id="UP001165083"/>
    </source>
</evidence>
<dbReference type="EMBL" id="BSXW01000275">
    <property type="protein sequence ID" value="GMF17222.1"/>
    <property type="molecule type" value="Genomic_DNA"/>
</dbReference>
<organism evidence="2 3">
    <name type="scientific">Phytophthora lilii</name>
    <dbReference type="NCBI Taxonomy" id="2077276"/>
    <lineage>
        <taxon>Eukaryota</taxon>
        <taxon>Sar</taxon>
        <taxon>Stramenopiles</taxon>
        <taxon>Oomycota</taxon>
        <taxon>Peronosporomycetes</taxon>
        <taxon>Peronosporales</taxon>
        <taxon>Peronosporaceae</taxon>
        <taxon>Phytophthora</taxon>
    </lineage>
</organism>
<name>A0A9W6WKT5_9STRA</name>
<accession>A0A9W6WKT5</accession>